<gene>
    <name evidence="1" type="ORF">PISMIDRAFT_682355</name>
</gene>
<evidence type="ECO:0000313" key="2">
    <source>
        <dbReference type="Proteomes" id="UP000054018"/>
    </source>
</evidence>
<dbReference type="AlphaFoldDB" id="A0A0C9YUD6"/>
<proteinExistence type="predicted"/>
<dbReference type="Proteomes" id="UP000054018">
    <property type="component" value="Unassembled WGS sequence"/>
</dbReference>
<name>A0A0C9YUD6_9AGAM</name>
<dbReference type="EMBL" id="KN833766">
    <property type="protein sequence ID" value="KIK20346.1"/>
    <property type="molecule type" value="Genomic_DNA"/>
</dbReference>
<evidence type="ECO:0000313" key="1">
    <source>
        <dbReference type="EMBL" id="KIK20346.1"/>
    </source>
</evidence>
<reference evidence="1 2" key="1">
    <citation type="submission" date="2014-04" db="EMBL/GenBank/DDBJ databases">
        <authorList>
            <consortium name="DOE Joint Genome Institute"/>
            <person name="Kuo A."/>
            <person name="Kohler A."/>
            <person name="Costa M.D."/>
            <person name="Nagy L.G."/>
            <person name="Floudas D."/>
            <person name="Copeland A."/>
            <person name="Barry K.W."/>
            <person name="Cichocki N."/>
            <person name="Veneault-Fourrey C."/>
            <person name="LaButti K."/>
            <person name="Lindquist E.A."/>
            <person name="Lipzen A."/>
            <person name="Lundell T."/>
            <person name="Morin E."/>
            <person name="Murat C."/>
            <person name="Sun H."/>
            <person name="Tunlid A."/>
            <person name="Henrissat B."/>
            <person name="Grigoriev I.V."/>
            <person name="Hibbett D.S."/>
            <person name="Martin F."/>
            <person name="Nordberg H.P."/>
            <person name="Cantor M.N."/>
            <person name="Hua S.X."/>
        </authorList>
    </citation>
    <scope>NUCLEOTIDE SEQUENCE [LARGE SCALE GENOMIC DNA]</scope>
    <source>
        <strain evidence="1 2">441</strain>
    </source>
</reference>
<dbReference type="HOGENOM" id="CLU_2146872_0_0_1"/>
<dbReference type="OrthoDB" id="2689572at2759"/>
<organism evidence="1 2">
    <name type="scientific">Pisolithus microcarpus 441</name>
    <dbReference type="NCBI Taxonomy" id="765257"/>
    <lineage>
        <taxon>Eukaryota</taxon>
        <taxon>Fungi</taxon>
        <taxon>Dikarya</taxon>
        <taxon>Basidiomycota</taxon>
        <taxon>Agaricomycotina</taxon>
        <taxon>Agaricomycetes</taxon>
        <taxon>Agaricomycetidae</taxon>
        <taxon>Boletales</taxon>
        <taxon>Sclerodermatineae</taxon>
        <taxon>Pisolithaceae</taxon>
        <taxon>Pisolithus</taxon>
    </lineage>
</organism>
<accession>A0A0C9YUD6</accession>
<protein>
    <submittedName>
        <fullName evidence="1">Uncharacterized protein</fullName>
    </submittedName>
</protein>
<reference evidence="2" key="2">
    <citation type="submission" date="2015-01" db="EMBL/GenBank/DDBJ databases">
        <title>Evolutionary Origins and Diversification of the Mycorrhizal Mutualists.</title>
        <authorList>
            <consortium name="DOE Joint Genome Institute"/>
            <consortium name="Mycorrhizal Genomics Consortium"/>
            <person name="Kohler A."/>
            <person name="Kuo A."/>
            <person name="Nagy L.G."/>
            <person name="Floudas D."/>
            <person name="Copeland A."/>
            <person name="Barry K.W."/>
            <person name="Cichocki N."/>
            <person name="Veneault-Fourrey C."/>
            <person name="LaButti K."/>
            <person name="Lindquist E.A."/>
            <person name="Lipzen A."/>
            <person name="Lundell T."/>
            <person name="Morin E."/>
            <person name="Murat C."/>
            <person name="Riley R."/>
            <person name="Ohm R."/>
            <person name="Sun H."/>
            <person name="Tunlid A."/>
            <person name="Henrissat B."/>
            <person name="Grigoriev I.V."/>
            <person name="Hibbett D.S."/>
            <person name="Martin F."/>
        </authorList>
    </citation>
    <scope>NUCLEOTIDE SEQUENCE [LARGE SCALE GENOMIC DNA]</scope>
    <source>
        <strain evidence="2">441</strain>
    </source>
</reference>
<sequence length="112" mass="12400">MMTQPAAPSSTRHRCNALLAGILYFQSTDSGQAVRPDIDCFREICDSTNFYSFVVLVATGKRLIEAGEIETWNDAVRQGAKTFLYLSTPTDSAVFLTLRVSVPCGWSRGDWT</sequence>
<keyword evidence="2" id="KW-1185">Reference proteome</keyword>